<dbReference type="GO" id="GO:0015627">
    <property type="term" value="C:type II protein secretion system complex"/>
    <property type="evidence" value="ECO:0007669"/>
    <property type="project" value="InterPro"/>
</dbReference>
<reference evidence="3 4" key="1">
    <citation type="submission" date="2015-11" db="EMBL/GenBank/DDBJ databases">
        <title>Genomic analysis of 38 Legionella species identifies large and diverse effector repertoires.</title>
        <authorList>
            <person name="Burstein D."/>
            <person name="Amaro F."/>
            <person name="Zusman T."/>
            <person name="Lifshitz Z."/>
            <person name="Cohen O."/>
            <person name="Gilbert J.A."/>
            <person name="Pupko T."/>
            <person name="Shuman H.A."/>
            <person name="Segal G."/>
        </authorList>
    </citation>
    <scope>NUCLEOTIDE SEQUENCE [LARGE SCALE GENOMIC DNA]</scope>
    <source>
        <strain evidence="3 4">Bercovier 4</strain>
    </source>
</reference>
<dbReference type="GO" id="GO:0015628">
    <property type="term" value="P:protein secretion by the type II secretion system"/>
    <property type="evidence" value="ECO:0007669"/>
    <property type="project" value="InterPro"/>
</dbReference>
<evidence type="ECO:0000256" key="1">
    <source>
        <dbReference type="SAM" id="Phobius"/>
    </source>
</evidence>
<keyword evidence="1" id="KW-1133">Transmembrane helix</keyword>
<dbReference type="STRING" id="454.Lisr_0574"/>
<dbReference type="Gene3D" id="3.30.700.10">
    <property type="entry name" value="Glycoprotein, Type 4 Pilin"/>
    <property type="match status" value="1"/>
</dbReference>
<dbReference type="EMBL" id="LNYH01000019">
    <property type="protein sequence ID" value="KTD31821.1"/>
    <property type="molecule type" value="Genomic_DNA"/>
</dbReference>
<gene>
    <name evidence="3" type="ORF">Lisr_0574</name>
</gene>
<keyword evidence="4" id="KW-1185">Reference proteome</keyword>
<dbReference type="SUPFAM" id="SSF54523">
    <property type="entry name" value="Pili subunits"/>
    <property type="match status" value="1"/>
</dbReference>
<sequence>MKQMQAKNVPRKNIGFTIIEIMIIIMILVLLIAILIAISFHFKGKESKAAIQERQDILRIENAMRFYRLDNSFYPSNDQGIAALTKKPLIEPIPQHWVKYLNEIPKDPWGLPYHYSNPGRFKPIEIYSCGHNGEQNFWVRFKYWLTSNPKINCKN</sequence>
<comment type="caution">
    <text evidence="3">The sequence shown here is derived from an EMBL/GenBank/DDBJ whole genome shotgun (WGS) entry which is preliminary data.</text>
</comment>
<dbReference type="OrthoDB" id="9795612at2"/>
<name>A0A0W0WHK0_9GAMM</name>
<dbReference type="PATRIC" id="fig|454.4.peg.603"/>
<dbReference type="InterPro" id="IPR045584">
    <property type="entry name" value="Pilin-like"/>
</dbReference>
<keyword evidence="1" id="KW-0472">Membrane</keyword>
<feature type="domain" description="Type II secretion system protein GspG C-terminal" evidence="2">
    <location>
        <begin position="49"/>
        <end position="135"/>
    </location>
</feature>
<keyword evidence="1" id="KW-0812">Transmembrane</keyword>
<dbReference type="RefSeq" id="WP_058500957.1">
    <property type="nucleotide sequence ID" value="NZ_CAAAJA010000074.1"/>
</dbReference>
<dbReference type="Proteomes" id="UP000054761">
    <property type="component" value="Unassembled WGS sequence"/>
</dbReference>
<dbReference type="NCBIfam" id="TIGR01710">
    <property type="entry name" value="typeII_sec_gspG"/>
    <property type="match status" value="1"/>
</dbReference>
<protein>
    <recommendedName>
        <fullName evidence="2">Type II secretion system protein GspG C-terminal domain-containing protein</fullName>
    </recommendedName>
</protein>
<dbReference type="InterPro" id="IPR013545">
    <property type="entry name" value="T2SS_protein-GspG_C"/>
</dbReference>
<accession>A0A0W0WHK0</accession>
<dbReference type="AlphaFoldDB" id="A0A0W0WHK0"/>
<dbReference type="InterPro" id="IPR010054">
    <property type="entry name" value="Type2_sec_GspG"/>
</dbReference>
<evidence type="ECO:0000259" key="2">
    <source>
        <dbReference type="Pfam" id="PF08334"/>
    </source>
</evidence>
<organism evidence="3 4">
    <name type="scientific">Legionella israelensis</name>
    <dbReference type="NCBI Taxonomy" id="454"/>
    <lineage>
        <taxon>Bacteria</taxon>
        <taxon>Pseudomonadati</taxon>
        <taxon>Pseudomonadota</taxon>
        <taxon>Gammaproteobacteria</taxon>
        <taxon>Legionellales</taxon>
        <taxon>Legionellaceae</taxon>
        <taxon>Legionella</taxon>
    </lineage>
</organism>
<dbReference type="Pfam" id="PF08334">
    <property type="entry name" value="T2SSG"/>
    <property type="match status" value="1"/>
</dbReference>
<proteinExistence type="predicted"/>
<evidence type="ECO:0000313" key="4">
    <source>
        <dbReference type="Proteomes" id="UP000054761"/>
    </source>
</evidence>
<feature type="transmembrane region" description="Helical" evidence="1">
    <location>
        <begin position="21"/>
        <end position="42"/>
    </location>
</feature>
<evidence type="ECO:0000313" key="3">
    <source>
        <dbReference type="EMBL" id="KTD31821.1"/>
    </source>
</evidence>